<organism evidence="2">
    <name type="scientific">marine sediment metagenome</name>
    <dbReference type="NCBI Taxonomy" id="412755"/>
    <lineage>
        <taxon>unclassified sequences</taxon>
        <taxon>metagenomes</taxon>
        <taxon>ecological metagenomes</taxon>
    </lineage>
</organism>
<feature type="region of interest" description="Disordered" evidence="1">
    <location>
        <begin position="1"/>
        <end position="21"/>
    </location>
</feature>
<evidence type="ECO:0000313" key="2">
    <source>
        <dbReference type="EMBL" id="GAG73742.1"/>
    </source>
</evidence>
<accession>X1AX07</accession>
<proteinExistence type="predicted"/>
<sequence>MHTDKQTLESQNLSHAEKNPREVKVKYHCRYAQERKTEQFHWGFIQKWQGRQRQKIANCTSDNTD</sequence>
<comment type="caution">
    <text evidence="2">The sequence shown here is derived from an EMBL/GenBank/DDBJ whole genome shotgun (WGS) entry which is preliminary data.</text>
</comment>
<dbReference type="EMBL" id="BART01001877">
    <property type="protein sequence ID" value="GAG73742.1"/>
    <property type="molecule type" value="Genomic_DNA"/>
</dbReference>
<reference evidence="2" key="1">
    <citation type="journal article" date="2014" name="Front. Microbiol.">
        <title>High frequency of phylogenetically diverse reductive dehalogenase-homologous genes in deep subseafloor sedimentary metagenomes.</title>
        <authorList>
            <person name="Kawai M."/>
            <person name="Futagami T."/>
            <person name="Toyoda A."/>
            <person name="Takaki Y."/>
            <person name="Nishi S."/>
            <person name="Hori S."/>
            <person name="Arai W."/>
            <person name="Tsubouchi T."/>
            <person name="Morono Y."/>
            <person name="Uchiyama I."/>
            <person name="Ito T."/>
            <person name="Fujiyama A."/>
            <person name="Inagaki F."/>
            <person name="Takami H."/>
        </authorList>
    </citation>
    <scope>NUCLEOTIDE SEQUENCE</scope>
    <source>
        <strain evidence="2">Expedition CK06-06</strain>
    </source>
</reference>
<protein>
    <submittedName>
        <fullName evidence="2">Uncharacterized protein</fullName>
    </submittedName>
</protein>
<evidence type="ECO:0000256" key="1">
    <source>
        <dbReference type="SAM" id="MobiDB-lite"/>
    </source>
</evidence>
<gene>
    <name evidence="2" type="ORF">S01H4_06196</name>
</gene>
<name>X1AX07_9ZZZZ</name>
<dbReference type="AlphaFoldDB" id="X1AX07"/>